<dbReference type="Pfam" id="PF00440">
    <property type="entry name" value="TetR_N"/>
    <property type="match status" value="1"/>
</dbReference>
<dbReference type="EMBL" id="WFLM01000005">
    <property type="protein sequence ID" value="KAB8037149.1"/>
    <property type="molecule type" value="Genomic_DNA"/>
</dbReference>
<dbReference type="InterPro" id="IPR001647">
    <property type="entry name" value="HTH_TetR"/>
</dbReference>
<dbReference type="PRINTS" id="PR00455">
    <property type="entry name" value="HTHTETR"/>
</dbReference>
<dbReference type="InterPro" id="IPR009057">
    <property type="entry name" value="Homeodomain-like_sf"/>
</dbReference>
<dbReference type="SUPFAM" id="SSF46689">
    <property type="entry name" value="Homeodomain-like"/>
    <property type="match status" value="1"/>
</dbReference>
<evidence type="ECO:0000259" key="5">
    <source>
        <dbReference type="PROSITE" id="PS50977"/>
    </source>
</evidence>
<proteinExistence type="predicted"/>
<dbReference type="PANTHER" id="PTHR47506">
    <property type="entry name" value="TRANSCRIPTIONAL REGULATORY PROTEIN"/>
    <property type="match status" value="1"/>
</dbReference>
<dbReference type="AlphaFoldDB" id="A0A6N6VUN4"/>
<evidence type="ECO:0000256" key="1">
    <source>
        <dbReference type="ARBA" id="ARBA00023015"/>
    </source>
</evidence>
<evidence type="ECO:0000256" key="3">
    <source>
        <dbReference type="ARBA" id="ARBA00023163"/>
    </source>
</evidence>
<keyword evidence="7" id="KW-1185">Reference proteome</keyword>
<reference evidence="6 7" key="1">
    <citation type="submission" date="2019-10" db="EMBL/GenBank/DDBJ databases">
        <title>New species of Slilvanegrellaceae.</title>
        <authorList>
            <person name="Pitt A."/>
            <person name="Hahn M.W."/>
        </authorList>
    </citation>
    <scope>NUCLEOTIDE SEQUENCE [LARGE SCALE GENOMIC DNA]</scope>
    <source>
        <strain evidence="6 7">SP-Ram-0.45-NSY-1</strain>
    </source>
</reference>
<keyword evidence="1" id="KW-0805">Transcription regulation</keyword>
<keyword evidence="2 4" id="KW-0238">DNA-binding</keyword>
<comment type="caution">
    <text evidence="6">The sequence shown here is derived from an EMBL/GenBank/DDBJ whole genome shotgun (WGS) entry which is preliminary data.</text>
</comment>
<dbReference type="InterPro" id="IPR036271">
    <property type="entry name" value="Tet_transcr_reg_TetR-rel_C_sf"/>
</dbReference>
<evidence type="ECO:0000313" key="6">
    <source>
        <dbReference type="EMBL" id="KAB8037149.1"/>
    </source>
</evidence>
<feature type="domain" description="HTH tetR-type" evidence="5">
    <location>
        <begin position="1"/>
        <end position="55"/>
    </location>
</feature>
<dbReference type="SUPFAM" id="SSF48498">
    <property type="entry name" value="Tetracyclin repressor-like, C-terminal domain"/>
    <property type="match status" value="1"/>
</dbReference>
<name>A0A6N6VUN4_9BACT</name>
<protein>
    <submittedName>
        <fullName evidence="6">TetR family transcriptional regulator</fullName>
    </submittedName>
</protein>
<evidence type="ECO:0000256" key="2">
    <source>
        <dbReference type="ARBA" id="ARBA00023125"/>
    </source>
</evidence>
<dbReference type="PANTHER" id="PTHR47506:SF1">
    <property type="entry name" value="HTH-TYPE TRANSCRIPTIONAL REGULATOR YJDC"/>
    <property type="match status" value="1"/>
</dbReference>
<dbReference type="PROSITE" id="PS50977">
    <property type="entry name" value="HTH_TETR_2"/>
    <property type="match status" value="1"/>
</dbReference>
<dbReference type="GO" id="GO:0003677">
    <property type="term" value="F:DNA binding"/>
    <property type="evidence" value="ECO:0007669"/>
    <property type="project" value="UniProtKB-UniRule"/>
</dbReference>
<sequence length="182" mass="20414">MLDAAEQLIQQNGYNGFSYDDISRQVGLKKPSIHHHFQTKSGLVSMVVERYSFRFKNLLEEIDLKNLSAVDKLNGYIKLFSKTYDTNRRLCVCGMLGAESDILPQEIVIAVGQFFELNQNWLAKIIEFGVKSKEFKLNLNPSKEALYLLSSLEGAMVVGRGVGSDDTLRDVAQTAFKSIVSV</sequence>
<gene>
    <name evidence="6" type="ORF">GCL60_13635</name>
</gene>
<organism evidence="6 7">
    <name type="scientific">Silvanigrella paludirubra</name>
    <dbReference type="NCBI Taxonomy" id="2499159"/>
    <lineage>
        <taxon>Bacteria</taxon>
        <taxon>Pseudomonadati</taxon>
        <taxon>Bdellovibrionota</taxon>
        <taxon>Oligoflexia</taxon>
        <taxon>Silvanigrellales</taxon>
        <taxon>Silvanigrellaceae</taxon>
        <taxon>Silvanigrella</taxon>
    </lineage>
</organism>
<dbReference type="Proteomes" id="UP000437748">
    <property type="component" value="Unassembled WGS sequence"/>
</dbReference>
<evidence type="ECO:0000256" key="4">
    <source>
        <dbReference type="PROSITE-ProRule" id="PRU00335"/>
    </source>
</evidence>
<dbReference type="OrthoDB" id="3196926at2"/>
<accession>A0A6N6VUN4</accession>
<dbReference type="Gene3D" id="1.10.357.10">
    <property type="entry name" value="Tetracycline Repressor, domain 2"/>
    <property type="match status" value="1"/>
</dbReference>
<keyword evidence="3" id="KW-0804">Transcription</keyword>
<feature type="DNA-binding region" description="H-T-H motif" evidence="4">
    <location>
        <begin position="18"/>
        <end position="37"/>
    </location>
</feature>
<evidence type="ECO:0000313" key="7">
    <source>
        <dbReference type="Proteomes" id="UP000437748"/>
    </source>
</evidence>